<evidence type="ECO:0000313" key="2">
    <source>
        <dbReference type="EMBL" id="MBO3733982.1"/>
    </source>
</evidence>
<proteinExistence type="predicted"/>
<feature type="domain" description="Ribbon-helix-helix protein CopG" evidence="1">
    <location>
        <begin position="7"/>
        <end position="41"/>
    </location>
</feature>
<sequence>MKQASTYLTEDELAQLDRHARARGISRAAMIHELVTDYLKERAVRPKRVSTFDFGGPVSREERRRIIGEAYENRADRR</sequence>
<protein>
    <submittedName>
        <fullName evidence="2">Ribbon-helix-helix protein, CopG family</fullName>
    </submittedName>
</protein>
<dbReference type="InterPro" id="IPR002145">
    <property type="entry name" value="CopG"/>
</dbReference>
<gene>
    <name evidence="2" type="ORF">J5V16_14230</name>
</gene>
<accession>A0ABS3U8F7</accession>
<organism evidence="2 3">
    <name type="scientific">Glycomyces niveus</name>
    <dbReference type="NCBI Taxonomy" id="2820287"/>
    <lineage>
        <taxon>Bacteria</taxon>
        <taxon>Bacillati</taxon>
        <taxon>Actinomycetota</taxon>
        <taxon>Actinomycetes</taxon>
        <taxon>Glycomycetales</taxon>
        <taxon>Glycomycetaceae</taxon>
        <taxon>Glycomyces</taxon>
    </lineage>
</organism>
<dbReference type="Pfam" id="PF01402">
    <property type="entry name" value="RHH_1"/>
    <property type="match status" value="1"/>
</dbReference>
<dbReference type="Proteomes" id="UP000681341">
    <property type="component" value="Unassembled WGS sequence"/>
</dbReference>
<dbReference type="RefSeq" id="WP_208497011.1">
    <property type="nucleotide sequence ID" value="NZ_JAGFNP010000007.1"/>
</dbReference>
<comment type="caution">
    <text evidence="2">The sequence shown here is derived from an EMBL/GenBank/DDBJ whole genome shotgun (WGS) entry which is preliminary data.</text>
</comment>
<dbReference type="EMBL" id="JAGFNP010000007">
    <property type="protein sequence ID" value="MBO3733982.1"/>
    <property type="molecule type" value="Genomic_DNA"/>
</dbReference>
<keyword evidence="3" id="KW-1185">Reference proteome</keyword>
<name>A0ABS3U8F7_9ACTN</name>
<evidence type="ECO:0000259" key="1">
    <source>
        <dbReference type="Pfam" id="PF01402"/>
    </source>
</evidence>
<reference evidence="2 3" key="1">
    <citation type="submission" date="2021-03" db="EMBL/GenBank/DDBJ databases">
        <title>Glycomyces sp. nov., a novel actinomycete isolated from soil.</title>
        <authorList>
            <person name="Yang X."/>
            <person name="Xu X."/>
        </authorList>
    </citation>
    <scope>NUCLEOTIDE SEQUENCE [LARGE SCALE GENOMIC DNA]</scope>
    <source>
        <strain evidence="2 3">NEAU-S30</strain>
    </source>
</reference>
<evidence type="ECO:0000313" key="3">
    <source>
        <dbReference type="Proteomes" id="UP000681341"/>
    </source>
</evidence>
<dbReference type="CDD" id="cd21631">
    <property type="entry name" value="RHH_CopG_NikR-like"/>
    <property type="match status" value="1"/>
</dbReference>